<comment type="function">
    <text evidence="11">DNA-dependent RNA polymerase catalyzes the transcription of DNA into RNA using the four ribonucleoside triphosphates as substrates.</text>
</comment>
<dbReference type="SUPFAM" id="SSF47789">
    <property type="entry name" value="C-terminal domain of RNA polymerase alpha subunit"/>
    <property type="match status" value="1"/>
</dbReference>
<dbReference type="InterPro" id="IPR036643">
    <property type="entry name" value="RNApol_insert_sf"/>
</dbReference>
<keyword evidence="7 11" id="KW-0804">Transcription</keyword>
<dbReference type="NCBIfam" id="TIGR02027">
    <property type="entry name" value="rpoA"/>
    <property type="match status" value="1"/>
</dbReference>
<dbReference type="OrthoDB" id="9805706at2"/>
<dbReference type="Proteomes" id="UP000028302">
    <property type="component" value="Unassembled WGS sequence"/>
</dbReference>
<dbReference type="InterPro" id="IPR011262">
    <property type="entry name" value="DNA-dir_RNA_pol_insert"/>
</dbReference>
<keyword evidence="5 11" id="KW-0808">Transferase</keyword>
<dbReference type="SUPFAM" id="SSF56553">
    <property type="entry name" value="Insert subdomain of RNA polymerase alpha subunit"/>
    <property type="match status" value="1"/>
</dbReference>
<dbReference type="eggNOG" id="COG0202">
    <property type="taxonomic scope" value="Bacteria"/>
</dbReference>
<dbReference type="EC" id="2.7.7.6" evidence="2 11"/>
<evidence type="ECO:0000256" key="6">
    <source>
        <dbReference type="ARBA" id="ARBA00022695"/>
    </source>
</evidence>
<dbReference type="Gene3D" id="3.30.1360.10">
    <property type="entry name" value="RNA polymerase, RBP11-like subunit"/>
    <property type="match status" value="1"/>
</dbReference>
<evidence type="ECO:0000259" key="12">
    <source>
        <dbReference type="SMART" id="SM00662"/>
    </source>
</evidence>
<comment type="catalytic activity">
    <reaction evidence="10 11">
        <text>RNA(n) + a ribonucleoside 5'-triphosphate = RNA(n+1) + diphosphate</text>
        <dbReference type="Rhea" id="RHEA:21248"/>
        <dbReference type="Rhea" id="RHEA-COMP:14527"/>
        <dbReference type="Rhea" id="RHEA-COMP:17342"/>
        <dbReference type="ChEBI" id="CHEBI:33019"/>
        <dbReference type="ChEBI" id="CHEBI:61557"/>
        <dbReference type="ChEBI" id="CHEBI:140395"/>
        <dbReference type="EC" id="2.7.7.6"/>
    </reaction>
</comment>
<dbReference type="InterPro" id="IPR011260">
    <property type="entry name" value="RNAP_asu_C"/>
</dbReference>
<dbReference type="STRING" id="1304275.C41B8_17668"/>
<keyword evidence="6 11" id="KW-0548">Nucleotidyltransferase</keyword>
<reference evidence="13 14" key="1">
    <citation type="submission" date="2013-03" db="EMBL/GenBank/DDBJ databases">
        <title>Salinisphaera hydrothermalis C41B8 Genome Sequencing.</title>
        <authorList>
            <person name="Li C."/>
            <person name="Lai Q."/>
            <person name="Shao Z."/>
        </authorList>
    </citation>
    <scope>NUCLEOTIDE SEQUENCE [LARGE SCALE GENOMIC DNA]</scope>
    <source>
        <strain evidence="13 14">C41B8</strain>
    </source>
</reference>
<dbReference type="CDD" id="cd06928">
    <property type="entry name" value="RNAP_alpha_NTD"/>
    <property type="match status" value="1"/>
</dbReference>
<dbReference type="InterPro" id="IPR036603">
    <property type="entry name" value="RBP11-like"/>
</dbReference>
<dbReference type="InterPro" id="IPR011263">
    <property type="entry name" value="DNA-dir_RNA_pol_RpoA/D/Rpb3"/>
</dbReference>
<dbReference type="GO" id="GO:0006351">
    <property type="term" value="P:DNA-templated transcription"/>
    <property type="evidence" value="ECO:0007669"/>
    <property type="project" value="UniProtKB-UniRule"/>
</dbReference>
<organism evidence="13 14">
    <name type="scientific">Salinisphaera hydrothermalis (strain C41B8)</name>
    <dbReference type="NCBI Taxonomy" id="1304275"/>
    <lineage>
        <taxon>Bacteria</taxon>
        <taxon>Pseudomonadati</taxon>
        <taxon>Pseudomonadota</taxon>
        <taxon>Gammaproteobacteria</taxon>
        <taxon>Salinisphaerales</taxon>
        <taxon>Salinisphaeraceae</taxon>
        <taxon>Salinisphaera</taxon>
    </lineage>
</organism>
<evidence type="ECO:0000256" key="11">
    <source>
        <dbReference type="HAMAP-Rule" id="MF_00059"/>
    </source>
</evidence>
<comment type="caution">
    <text evidence="13">The sequence shown here is derived from an EMBL/GenBank/DDBJ whole genome shotgun (WGS) entry which is preliminary data.</text>
</comment>
<comment type="similarity">
    <text evidence="1 11">Belongs to the RNA polymerase alpha chain family.</text>
</comment>
<gene>
    <name evidence="11" type="primary">rpoA</name>
    <name evidence="13" type="ORF">C41B8_17668</name>
</gene>
<dbReference type="GO" id="GO:0046983">
    <property type="term" value="F:protein dimerization activity"/>
    <property type="evidence" value="ECO:0007669"/>
    <property type="project" value="InterPro"/>
</dbReference>
<evidence type="ECO:0000313" key="14">
    <source>
        <dbReference type="Proteomes" id="UP000028302"/>
    </source>
</evidence>
<dbReference type="EMBL" id="APNK01000047">
    <property type="protein sequence ID" value="KEZ75877.1"/>
    <property type="molecule type" value="Genomic_DNA"/>
</dbReference>
<keyword evidence="4 11" id="KW-0240">DNA-directed RNA polymerase</keyword>
<dbReference type="Pfam" id="PF01000">
    <property type="entry name" value="RNA_pol_A_bac"/>
    <property type="match status" value="1"/>
</dbReference>
<protein>
    <recommendedName>
        <fullName evidence="3 11">DNA-directed RNA polymerase subunit alpha</fullName>
        <shortName evidence="11">RNAP subunit alpha</shortName>
        <ecNumber evidence="2 11">2.7.7.6</ecNumber>
    </recommendedName>
    <alternativeName>
        <fullName evidence="9 11">RNA polymerase subunit alpha</fullName>
    </alternativeName>
    <alternativeName>
        <fullName evidence="8 11">Transcriptase subunit alpha</fullName>
    </alternativeName>
</protein>
<dbReference type="NCBIfam" id="NF003513">
    <property type="entry name" value="PRK05182.1-2"/>
    <property type="match status" value="1"/>
</dbReference>
<evidence type="ECO:0000256" key="3">
    <source>
        <dbReference type="ARBA" id="ARBA00015972"/>
    </source>
</evidence>
<dbReference type="FunFam" id="2.170.120.12:FF:000001">
    <property type="entry name" value="DNA-directed RNA polymerase subunit alpha"/>
    <property type="match status" value="1"/>
</dbReference>
<dbReference type="PATRIC" id="fig|1304275.5.peg.3614"/>
<feature type="region of interest" description="Alpha N-terminal domain (alpha-NTD)" evidence="11">
    <location>
        <begin position="1"/>
        <end position="234"/>
    </location>
</feature>
<feature type="region of interest" description="Alpha C-terminal domain (alpha-CTD)" evidence="11">
    <location>
        <begin position="248"/>
        <end position="328"/>
    </location>
</feature>
<evidence type="ECO:0000256" key="7">
    <source>
        <dbReference type="ARBA" id="ARBA00023163"/>
    </source>
</evidence>
<evidence type="ECO:0000256" key="10">
    <source>
        <dbReference type="ARBA" id="ARBA00048552"/>
    </source>
</evidence>
<sequence length="328" mass="36074">MQSNDLLKPRLVEVERVSDRRAKISLEPLERGYGHTLGNAIRRILLSSIPGAAITEVSIDGVLHEYTTVDGMQEDVIDVLLNLKNVAVRMHERDEAELHLHKSGAGAVTAGDITTDHDVEIVNPDLVIAHLTSGELRMSMKVRKGRGYQAAQSKAEPGEEDTGASEIGGLRLDASFSPIRRVSYSVDRARVEQRTDLDKLILDIETNGSVEPQDAVRTAAATLYDQLSVFVDLEAREEASRQGDSSAIDPTLLKPIEDLELTVRSTNCLKAEDIHYVGDLVQRTETELMRTPNLGKKSLTEISEVLAEHGLKLGMTVENWPPAELEKA</sequence>
<dbReference type="Pfam" id="PF01193">
    <property type="entry name" value="RNA_pol_L"/>
    <property type="match status" value="1"/>
</dbReference>
<dbReference type="RefSeq" id="WP_037341312.1">
    <property type="nucleotide sequence ID" value="NZ_APNK01000047.1"/>
</dbReference>
<dbReference type="GO" id="GO:0003677">
    <property type="term" value="F:DNA binding"/>
    <property type="evidence" value="ECO:0007669"/>
    <property type="project" value="UniProtKB-UniRule"/>
</dbReference>
<dbReference type="SUPFAM" id="SSF55257">
    <property type="entry name" value="RBP11-like subunits of RNA polymerase"/>
    <property type="match status" value="1"/>
</dbReference>
<evidence type="ECO:0000313" key="13">
    <source>
        <dbReference type="EMBL" id="KEZ75877.1"/>
    </source>
</evidence>
<dbReference type="Gene3D" id="2.170.120.12">
    <property type="entry name" value="DNA-directed RNA polymerase, insert domain"/>
    <property type="match status" value="1"/>
</dbReference>
<dbReference type="GO" id="GO:0003899">
    <property type="term" value="F:DNA-directed RNA polymerase activity"/>
    <property type="evidence" value="ECO:0007669"/>
    <property type="project" value="UniProtKB-UniRule"/>
</dbReference>
<dbReference type="GO" id="GO:0000428">
    <property type="term" value="C:DNA-directed RNA polymerase complex"/>
    <property type="evidence" value="ECO:0007669"/>
    <property type="project" value="UniProtKB-KW"/>
</dbReference>
<dbReference type="Gene3D" id="1.10.150.20">
    <property type="entry name" value="5' to 3' exonuclease, C-terminal subdomain"/>
    <property type="match status" value="1"/>
</dbReference>
<evidence type="ECO:0000256" key="5">
    <source>
        <dbReference type="ARBA" id="ARBA00022679"/>
    </source>
</evidence>
<dbReference type="AlphaFoldDB" id="A0A084IGP3"/>
<evidence type="ECO:0000256" key="4">
    <source>
        <dbReference type="ARBA" id="ARBA00022478"/>
    </source>
</evidence>
<evidence type="ECO:0000256" key="9">
    <source>
        <dbReference type="ARBA" id="ARBA00033070"/>
    </source>
</evidence>
<comment type="domain">
    <text evidence="11">The N-terminal domain is essential for RNAP assembly and basal transcription, whereas the C-terminal domain is involved in interaction with transcriptional regulators and with upstream promoter elements.</text>
</comment>
<evidence type="ECO:0000256" key="2">
    <source>
        <dbReference type="ARBA" id="ARBA00012418"/>
    </source>
</evidence>
<dbReference type="Pfam" id="PF03118">
    <property type="entry name" value="RNA_pol_A_CTD"/>
    <property type="match status" value="1"/>
</dbReference>
<dbReference type="HAMAP" id="MF_00059">
    <property type="entry name" value="RNApol_bact_RpoA"/>
    <property type="match status" value="1"/>
</dbReference>
<dbReference type="InterPro" id="IPR011773">
    <property type="entry name" value="DNA-dir_RpoA"/>
</dbReference>
<dbReference type="FunFam" id="1.10.150.20:FF:000001">
    <property type="entry name" value="DNA-directed RNA polymerase subunit alpha"/>
    <property type="match status" value="1"/>
</dbReference>
<name>A0A084IGP3_SALHC</name>
<keyword evidence="14" id="KW-1185">Reference proteome</keyword>
<proteinExistence type="inferred from homology"/>
<evidence type="ECO:0000256" key="1">
    <source>
        <dbReference type="ARBA" id="ARBA00007123"/>
    </source>
</evidence>
<dbReference type="NCBIfam" id="NF003519">
    <property type="entry name" value="PRK05182.2-5"/>
    <property type="match status" value="1"/>
</dbReference>
<accession>A0A084IGP3</accession>
<dbReference type="SMART" id="SM00662">
    <property type="entry name" value="RPOLD"/>
    <property type="match status" value="1"/>
</dbReference>
<comment type="subunit">
    <text evidence="11">Homodimer. The RNAP catalytic core consists of 2 alpha, 1 beta, 1 beta' and 1 omega subunit. When a sigma factor is associated with the core the holoenzyme is formed, which can initiate transcription.</text>
</comment>
<feature type="domain" description="DNA-directed RNA polymerase RpoA/D/Rpb3-type" evidence="12">
    <location>
        <begin position="21"/>
        <end position="233"/>
    </location>
</feature>
<evidence type="ECO:0000256" key="8">
    <source>
        <dbReference type="ARBA" id="ARBA00032524"/>
    </source>
</evidence>
<dbReference type="GO" id="GO:0005737">
    <property type="term" value="C:cytoplasm"/>
    <property type="evidence" value="ECO:0007669"/>
    <property type="project" value="UniProtKB-ARBA"/>
</dbReference>